<dbReference type="GO" id="GO:0071356">
    <property type="term" value="P:cellular response to tumor necrosis factor"/>
    <property type="evidence" value="ECO:0007669"/>
    <property type="project" value="TreeGrafter"/>
</dbReference>
<protein>
    <submittedName>
        <fullName evidence="3">Uncharacterized protein</fullName>
    </submittedName>
</protein>
<dbReference type="SUPFAM" id="SSF48403">
    <property type="entry name" value="Ankyrin repeat"/>
    <property type="match status" value="2"/>
</dbReference>
<accession>A0AAV7I676</accession>
<keyword evidence="4" id="KW-1185">Reference proteome</keyword>
<keyword evidence="2" id="KW-0040">ANK repeat</keyword>
<dbReference type="Gene3D" id="1.25.40.20">
    <property type="entry name" value="Ankyrin repeat-containing domain"/>
    <property type="match status" value="2"/>
</dbReference>
<sequence>MHSDGLLQFLSAQDNNGDNYFHEACRDNSLDHFERVVKFIECPIPAILAKRNSSGEQCTHIIVKSQEHYVVEMMKIVVDLGADINGKEAFSGFTPLHLCAKKKNYELAEWLCQVSWIDLDARNHKGHTAWHMAYINDDFKMMSILRKSRTNPKSPSLKASQKWSYDADYLIGLLSRNVSYVTKFNEVGTEQSSDKTEMEYKNFLEMVSETSCSGENYFHEACKLRSLDLLKRAEKWMDQPMVSLLTERNYNGEQCTHLIAKYKDSEAKEMMWYVLKFGADINGQESLSGFTPLHLCVWERNYQLAEWLCKRPDINLEAINYAGQTAYQLAIERDDTQLQQMLKAAGAECKVPSDLKSCVEQLSLQIL</sequence>
<name>A0AAV7I676_COTGL</name>
<evidence type="ECO:0000256" key="1">
    <source>
        <dbReference type="ARBA" id="ARBA00022737"/>
    </source>
</evidence>
<dbReference type="InterPro" id="IPR036770">
    <property type="entry name" value="Ankyrin_rpt-contain_sf"/>
</dbReference>
<dbReference type="PANTHER" id="PTHR46680:SF3">
    <property type="entry name" value="NF-KAPPA-B INHIBITOR CACTUS"/>
    <property type="match status" value="1"/>
</dbReference>
<dbReference type="InterPro" id="IPR002110">
    <property type="entry name" value="Ankyrin_rpt"/>
</dbReference>
<dbReference type="SMART" id="SM00248">
    <property type="entry name" value="ANK"/>
    <property type="match status" value="7"/>
</dbReference>
<proteinExistence type="predicted"/>
<dbReference type="PANTHER" id="PTHR46680">
    <property type="entry name" value="NF-KAPPA-B INHIBITOR ALPHA"/>
    <property type="match status" value="1"/>
</dbReference>
<gene>
    <name evidence="3" type="ORF">KQX54_002182</name>
</gene>
<dbReference type="Pfam" id="PF12796">
    <property type="entry name" value="Ank_2"/>
    <property type="match status" value="2"/>
</dbReference>
<comment type="caution">
    <text evidence="3">The sequence shown here is derived from an EMBL/GenBank/DDBJ whole genome shotgun (WGS) entry which is preliminary data.</text>
</comment>
<dbReference type="GO" id="GO:0051059">
    <property type="term" value="F:NF-kappaB binding"/>
    <property type="evidence" value="ECO:0007669"/>
    <property type="project" value="TreeGrafter"/>
</dbReference>
<dbReference type="AlphaFoldDB" id="A0AAV7I676"/>
<reference evidence="3 4" key="1">
    <citation type="journal article" date="2021" name="J. Hered.">
        <title>A chromosome-level genome assembly of the parasitoid wasp, Cotesia glomerata (Hymenoptera: Braconidae).</title>
        <authorList>
            <person name="Pinto B.J."/>
            <person name="Weis J.J."/>
            <person name="Gamble T."/>
            <person name="Ode P.J."/>
            <person name="Paul R."/>
            <person name="Zaspel J.M."/>
        </authorList>
    </citation>
    <scope>NUCLEOTIDE SEQUENCE [LARGE SCALE GENOMIC DNA]</scope>
    <source>
        <strain evidence="3">CgM1</strain>
    </source>
</reference>
<evidence type="ECO:0000313" key="3">
    <source>
        <dbReference type="EMBL" id="KAH0545666.1"/>
    </source>
</evidence>
<dbReference type="Proteomes" id="UP000826195">
    <property type="component" value="Unassembled WGS sequence"/>
</dbReference>
<evidence type="ECO:0000313" key="4">
    <source>
        <dbReference type="Proteomes" id="UP000826195"/>
    </source>
</evidence>
<dbReference type="InterPro" id="IPR051070">
    <property type="entry name" value="NF-kappa-B_inhibitor"/>
</dbReference>
<organism evidence="3 4">
    <name type="scientific">Cotesia glomerata</name>
    <name type="common">Lepidopteran parasitic wasp</name>
    <name type="synonym">Apanteles glomeratus</name>
    <dbReference type="NCBI Taxonomy" id="32391"/>
    <lineage>
        <taxon>Eukaryota</taxon>
        <taxon>Metazoa</taxon>
        <taxon>Ecdysozoa</taxon>
        <taxon>Arthropoda</taxon>
        <taxon>Hexapoda</taxon>
        <taxon>Insecta</taxon>
        <taxon>Pterygota</taxon>
        <taxon>Neoptera</taxon>
        <taxon>Endopterygota</taxon>
        <taxon>Hymenoptera</taxon>
        <taxon>Apocrita</taxon>
        <taxon>Ichneumonoidea</taxon>
        <taxon>Braconidae</taxon>
        <taxon>Microgastrinae</taxon>
        <taxon>Cotesia</taxon>
    </lineage>
</organism>
<evidence type="ECO:0000256" key="2">
    <source>
        <dbReference type="ARBA" id="ARBA00023043"/>
    </source>
</evidence>
<dbReference type="GO" id="GO:0005829">
    <property type="term" value="C:cytosol"/>
    <property type="evidence" value="ECO:0007669"/>
    <property type="project" value="TreeGrafter"/>
</dbReference>
<dbReference type="EMBL" id="JAHXZJ010002237">
    <property type="protein sequence ID" value="KAH0545666.1"/>
    <property type="molecule type" value="Genomic_DNA"/>
</dbReference>
<keyword evidence="1" id="KW-0677">Repeat</keyword>